<protein>
    <recommendedName>
        <fullName evidence="2">Anti-sigma factor antagonist</fullName>
    </recommendedName>
</protein>
<evidence type="ECO:0000256" key="2">
    <source>
        <dbReference type="RuleBase" id="RU003749"/>
    </source>
</evidence>
<dbReference type="InterPro" id="IPR002645">
    <property type="entry name" value="STAS_dom"/>
</dbReference>
<dbReference type="Proteomes" id="UP001519293">
    <property type="component" value="Unassembled WGS sequence"/>
</dbReference>
<comment type="similarity">
    <text evidence="1 2">Belongs to the anti-sigma-factor antagonist family.</text>
</comment>
<evidence type="ECO:0000313" key="4">
    <source>
        <dbReference type="EMBL" id="MBP2239483.1"/>
    </source>
</evidence>
<evidence type="ECO:0000256" key="1">
    <source>
        <dbReference type="ARBA" id="ARBA00009013"/>
    </source>
</evidence>
<dbReference type="Gene3D" id="3.30.750.24">
    <property type="entry name" value="STAS domain"/>
    <property type="match status" value="1"/>
</dbReference>
<dbReference type="EMBL" id="JAGIKZ010000001">
    <property type="protein sequence ID" value="MBP2239483.1"/>
    <property type="molecule type" value="Genomic_DNA"/>
</dbReference>
<dbReference type="SUPFAM" id="SSF52091">
    <property type="entry name" value="SpoIIaa-like"/>
    <property type="match status" value="1"/>
</dbReference>
<dbReference type="Pfam" id="PF01740">
    <property type="entry name" value="STAS"/>
    <property type="match status" value="1"/>
</dbReference>
<proteinExistence type="inferred from homology"/>
<dbReference type="RefSeq" id="WP_209795138.1">
    <property type="nucleotide sequence ID" value="NZ_JAGIKZ010000001.1"/>
</dbReference>
<dbReference type="PANTHER" id="PTHR33495">
    <property type="entry name" value="ANTI-SIGMA FACTOR ANTAGONIST TM_1081-RELATED-RELATED"/>
    <property type="match status" value="1"/>
</dbReference>
<dbReference type="PANTHER" id="PTHR33495:SF2">
    <property type="entry name" value="ANTI-SIGMA FACTOR ANTAGONIST TM_1081-RELATED"/>
    <property type="match status" value="1"/>
</dbReference>
<dbReference type="CDD" id="cd07043">
    <property type="entry name" value="STAS_anti-anti-sigma_factors"/>
    <property type="match status" value="1"/>
</dbReference>
<reference evidence="4 5" key="1">
    <citation type="submission" date="2021-03" db="EMBL/GenBank/DDBJ databases">
        <title>Genomic Encyclopedia of Type Strains, Phase IV (KMG-IV): sequencing the most valuable type-strain genomes for metagenomic binning, comparative biology and taxonomic classification.</title>
        <authorList>
            <person name="Goeker M."/>
        </authorList>
    </citation>
    <scope>NUCLEOTIDE SEQUENCE [LARGE SCALE GENOMIC DNA]</scope>
    <source>
        <strain evidence="4 5">DSM 26675</strain>
    </source>
</reference>
<comment type="caution">
    <text evidence="4">The sequence shown here is derived from an EMBL/GenBank/DDBJ whole genome shotgun (WGS) entry which is preliminary data.</text>
</comment>
<evidence type="ECO:0000259" key="3">
    <source>
        <dbReference type="PROSITE" id="PS50801"/>
    </source>
</evidence>
<accession>A0ABS4R9B5</accession>
<dbReference type="InterPro" id="IPR036513">
    <property type="entry name" value="STAS_dom_sf"/>
</dbReference>
<gene>
    <name evidence="4" type="ORF">J2Z40_000036</name>
</gene>
<evidence type="ECO:0000313" key="5">
    <source>
        <dbReference type="Proteomes" id="UP001519293"/>
    </source>
</evidence>
<dbReference type="PROSITE" id="PS50801">
    <property type="entry name" value="STAS"/>
    <property type="match status" value="1"/>
</dbReference>
<feature type="domain" description="STAS" evidence="3">
    <location>
        <begin position="17"/>
        <end position="103"/>
    </location>
</feature>
<dbReference type="NCBIfam" id="TIGR00377">
    <property type="entry name" value="ant_ant_sig"/>
    <property type="match status" value="1"/>
</dbReference>
<name>A0ABS4R9B5_9BACI</name>
<dbReference type="InterPro" id="IPR003658">
    <property type="entry name" value="Anti-sigma_ant"/>
</dbReference>
<sequence>MIKKMEITPTENNRINLILEGDLYVEQAAELRERLLQEIDRGVHYIDIDMNNLNYIDSSGLGVLIAIQKRCIKKGGAVMIYGVHGKIKELFELTRLNKVFNME</sequence>
<organism evidence="4 5">
    <name type="scientific">Cytobacillus eiseniae</name>
    <dbReference type="NCBI Taxonomy" id="762947"/>
    <lineage>
        <taxon>Bacteria</taxon>
        <taxon>Bacillati</taxon>
        <taxon>Bacillota</taxon>
        <taxon>Bacilli</taxon>
        <taxon>Bacillales</taxon>
        <taxon>Bacillaceae</taxon>
        <taxon>Cytobacillus</taxon>
    </lineage>
</organism>
<keyword evidence="5" id="KW-1185">Reference proteome</keyword>